<organism evidence="1">
    <name type="scientific">bioreactor metagenome</name>
    <dbReference type="NCBI Taxonomy" id="1076179"/>
    <lineage>
        <taxon>unclassified sequences</taxon>
        <taxon>metagenomes</taxon>
        <taxon>ecological metagenomes</taxon>
    </lineage>
</organism>
<accession>A0A645FJ05</accession>
<protein>
    <submittedName>
        <fullName evidence="1">Uncharacterized protein</fullName>
    </submittedName>
</protein>
<name>A0A645FJ05_9ZZZZ</name>
<reference evidence="1" key="1">
    <citation type="submission" date="2019-08" db="EMBL/GenBank/DDBJ databases">
        <authorList>
            <person name="Kucharzyk K."/>
            <person name="Murdoch R.W."/>
            <person name="Higgins S."/>
            <person name="Loffler F."/>
        </authorList>
    </citation>
    <scope>NUCLEOTIDE SEQUENCE</scope>
</reference>
<evidence type="ECO:0000313" key="1">
    <source>
        <dbReference type="EMBL" id="MPN13329.1"/>
    </source>
</evidence>
<comment type="caution">
    <text evidence="1">The sequence shown here is derived from an EMBL/GenBank/DDBJ whole genome shotgun (WGS) entry which is preliminary data.</text>
</comment>
<dbReference type="AlphaFoldDB" id="A0A645FJ05"/>
<proteinExistence type="predicted"/>
<dbReference type="EMBL" id="VSSQ01059829">
    <property type="protein sequence ID" value="MPN13329.1"/>
    <property type="molecule type" value="Genomic_DNA"/>
</dbReference>
<sequence>MKNKPSVFNNLYDFTFILKISSIMKYNIFILTPFNYWTFCDFINREDIIPYCTKPLKITTESEHLINVFSHKN</sequence>
<gene>
    <name evidence="1" type="ORF">SDC9_160650</name>
</gene>